<keyword evidence="2" id="KW-0808">Transferase</keyword>
<proteinExistence type="predicted"/>
<evidence type="ECO:0000313" key="3">
    <source>
        <dbReference type="Proteomes" id="UP000218238"/>
    </source>
</evidence>
<gene>
    <name evidence="2" type="ORF">CK510_06845</name>
</gene>
<dbReference type="InterPro" id="IPR000182">
    <property type="entry name" value="GNAT_dom"/>
</dbReference>
<dbReference type="Gene3D" id="3.40.630.30">
    <property type="match status" value="1"/>
</dbReference>
<dbReference type="AlphaFoldDB" id="A0A2A2TLY2"/>
<evidence type="ECO:0000259" key="1">
    <source>
        <dbReference type="PROSITE" id="PS51186"/>
    </source>
</evidence>
<dbReference type="PROSITE" id="PS51186">
    <property type="entry name" value="GNAT"/>
    <property type="match status" value="1"/>
</dbReference>
<dbReference type="EMBL" id="NTFS01000050">
    <property type="protein sequence ID" value="PAX59456.1"/>
    <property type="molecule type" value="Genomic_DNA"/>
</dbReference>
<protein>
    <submittedName>
        <fullName evidence="2">GNAT family N-acetyltransferase</fullName>
    </submittedName>
</protein>
<dbReference type="GO" id="GO:0016747">
    <property type="term" value="F:acyltransferase activity, transferring groups other than amino-acyl groups"/>
    <property type="evidence" value="ECO:0007669"/>
    <property type="project" value="InterPro"/>
</dbReference>
<organism evidence="2 3">
    <name type="scientific">Brunnivagina elsteri CCALA 953</name>
    <dbReference type="NCBI Taxonomy" id="987040"/>
    <lineage>
        <taxon>Bacteria</taxon>
        <taxon>Bacillati</taxon>
        <taxon>Cyanobacteriota</taxon>
        <taxon>Cyanophyceae</taxon>
        <taxon>Nostocales</taxon>
        <taxon>Calotrichaceae</taxon>
        <taxon>Brunnivagina</taxon>
    </lineage>
</organism>
<keyword evidence="3" id="KW-1185">Reference proteome</keyword>
<feature type="domain" description="N-acetyltransferase" evidence="1">
    <location>
        <begin position="8"/>
        <end position="186"/>
    </location>
</feature>
<dbReference type="SUPFAM" id="SSF55729">
    <property type="entry name" value="Acyl-CoA N-acyltransferases (Nat)"/>
    <property type="match status" value="1"/>
</dbReference>
<dbReference type="PANTHER" id="PTHR43415:SF3">
    <property type="entry name" value="GNAT-FAMILY ACETYLTRANSFERASE"/>
    <property type="match status" value="1"/>
</dbReference>
<dbReference type="RefSeq" id="WP_095720986.1">
    <property type="nucleotide sequence ID" value="NZ_NTFS01000050.1"/>
</dbReference>
<evidence type="ECO:0000313" key="2">
    <source>
        <dbReference type="EMBL" id="PAX59456.1"/>
    </source>
</evidence>
<dbReference type="Pfam" id="PF13523">
    <property type="entry name" value="Acetyltransf_8"/>
    <property type="match status" value="1"/>
</dbReference>
<name>A0A2A2TLY2_9CYAN</name>
<dbReference type="PANTHER" id="PTHR43415">
    <property type="entry name" value="SPERMIDINE N(1)-ACETYLTRANSFERASE"/>
    <property type="match status" value="1"/>
</dbReference>
<dbReference type="InterPro" id="IPR016181">
    <property type="entry name" value="Acyl_CoA_acyltransferase"/>
</dbReference>
<comment type="caution">
    <text evidence="2">The sequence shown here is derived from an EMBL/GenBank/DDBJ whole genome shotgun (WGS) entry which is preliminary data.</text>
</comment>
<dbReference type="OrthoDB" id="9795206at2"/>
<dbReference type="Proteomes" id="UP000218238">
    <property type="component" value="Unassembled WGS sequence"/>
</dbReference>
<sequence>MQLQTDEISIRLMHDDMRDYELMAKWLSDEKVLEYYEGRDNPSSLEQVLEEYQPVVRGEEVAVACIFSHQNQPIGYLQYYALDEMPETDRQSYALENTQNNFGMDLFIGETEYWNQGIGCKVVSKIINFIFDQLDVKKIVVDPETWNTRAINTYEKCGFRKVKLLPKHELHEGEYRDSWLMAIDRDKSVH</sequence>
<accession>A0A2A2TLY2</accession>
<reference evidence="2 3" key="1">
    <citation type="submission" date="2017-08" db="EMBL/GenBank/DDBJ databases">
        <title>Draft genome sequence of filamentous cyanobacterium Calothrix elsteri CCALA 953.</title>
        <authorList>
            <person name="Gagunashvili A.N."/>
            <person name="Elster J."/>
            <person name="Andresson O.S."/>
        </authorList>
    </citation>
    <scope>NUCLEOTIDE SEQUENCE [LARGE SCALE GENOMIC DNA]</scope>
    <source>
        <strain evidence="2 3">CCALA 953</strain>
    </source>
</reference>